<reference evidence="9" key="2">
    <citation type="journal article" date="2024" name="Plant">
        <title>Genomic evolution and insights into agronomic trait innovations of Sesamum species.</title>
        <authorList>
            <person name="Miao H."/>
            <person name="Wang L."/>
            <person name="Qu L."/>
            <person name="Liu H."/>
            <person name="Sun Y."/>
            <person name="Le M."/>
            <person name="Wang Q."/>
            <person name="Wei S."/>
            <person name="Zheng Y."/>
            <person name="Lin W."/>
            <person name="Duan Y."/>
            <person name="Cao H."/>
            <person name="Xiong S."/>
            <person name="Wang X."/>
            <person name="Wei L."/>
            <person name="Li C."/>
            <person name="Ma Q."/>
            <person name="Ju M."/>
            <person name="Zhao R."/>
            <person name="Li G."/>
            <person name="Mu C."/>
            <person name="Tian Q."/>
            <person name="Mei H."/>
            <person name="Zhang T."/>
            <person name="Gao T."/>
            <person name="Zhang H."/>
        </authorList>
    </citation>
    <scope>NUCLEOTIDE SEQUENCE</scope>
    <source>
        <strain evidence="9">3651</strain>
    </source>
</reference>
<evidence type="ECO:0000256" key="6">
    <source>
        <dbReference type="ARBA" id="ARBA00022927"/>
    </source>
</evidence>
<keyword evidence="10" id="KW-1185">Reference proteome</keyword>
<proteinExistence type="inferred from homology"/>
<comment type="similarity">
    <text evidence="3">Belongs to the XPO2/CSE1 family.</text>
</comment>
<keyword evidence="5" id="KW-0963">Cytoplasm</keyword>
<dbReference type="Proteomes" id="UP001293254">
    <property type="component" value="Unassembled WGS sequence"/>
</dbReference>
<dbReference type="SMART" id="SM00913">
    <property type="entry name" value="IBN_N"/>
    <property type="match status" value="1"/>
</dbReference>
<dbReference type="PANTHER" id="PTHR10997">
    <property type="entry name" value="IMPORTIN-7, 8, 11"/>
    <property type="match status" value="1"/>
</dbReference>
<gene>
    <name evidence="9" type="ORF">Salat_2262900</name>
</gene>
<evidence type="ECO:0000313" key="10">
    <source>
        <dbReference type="Proteomes" id="UP001293254"/>
    </source>
</evidence>
<keyword evidence="7" id="KW-0539">Nucleus</keyword>
<protein>
    <submittedName>
        <fullName evidence="9">Exportin-2</fullName>
    </submittedName>
</protein>
<keyword evidence="4" id="KW-0813">Transport</keyword>
<evidence type="ECO:0000256" key="3">
    <source>
        <dbReference type="ARBA" id="ARBA00008669"/>
    </source>
</evidence>
<dbReference type="GO" id="GO:0006611">
    <property type="term" value="P:protein export from nucleus"/>
    <property type="evidence" value="ECO:0007669"/>
    <property type="project" value="TreeGrafter"/>
</dbReference>
<evidence type="ECO:0000256" key="1">
    <source>
        <dbReference type="ARBA" id="ARBA00004123"/>
    </source>
</evidence>
<name>A0AAE1XVU3_9LAMI</name>
<dbReference type="PANTHER" id="PTHR10997:SF8">
    <property type="entry name" value="EXPORTIN-2"/>
    <property type="match status" value="1"/>
</dbReference>
<feature type="domain" description="Importin N-terminal" evidence="8">
    <location>
        <begin position="29"/>
        <end position="105"/>
    </location>
</feature>
<dbReference type="PROSITE" id="PS50166">
    <property type="entry name" value="IMPORTIN_B_NT"/>
    <property type="match status" value="1"/>
</dbReference>
<dbReference type="InterPro" id="IPR005043">
    <property type="entry name" value="XPO2_C"/>
</dbReference>
<dbReference type="GO" id="GO:0006606">
    <property type="term" value="P:protein import into nucleus"/>
    <property type="evidence" value="ECO:0007669"/>
    <property type="project" value="TreeGrafter"/>
</dbReference>
<dbReference type="GO" id="GO:0005049">
    <property type="term" value="F:nuclear export signal receptor activity"/>
    <property type="evidence" value="ECO:0007669"/>
    <property type="project" value="TreeGrafter"/>
</dbReference>
<evidence type="ECO:0000259" key="8">
    <source>
        <dbReference type="PROSITE" id="PS50166"/>
    </source>
</evidence>
<sequence length="902" mass="100876">MEWNPETLQFLSQCFLNTLSPLHDPRRRAEEALAEAATRPNYGLAVLRLVAEPSVDEQIRQSAAVNFKNHLKAHWAVQPNDPAQIGVPDAEKEQIKALIVTLMVNASPKIQAQLSEALTIIGKHDFPKAWPTLLPELVVTLDKLSQANDYVSVNGVLATINSLFKKFRYQFKTNELLLDLKYCLDNFAKPLLEVFKRTAGFIDQAVGSGSANPSVLKGYIESQRLCCRIFYSLNFMELPEFFEDHMDEWMIEFKKYLTVKYSALEDSGSDGLALVDELRAAVCENISLYMEKEEETFQKYLSGFVEAVWGLLVVASNSSSRERLTVTAIKFLTTVSTSVHHTLFARDDILQQICQSVVIPNVMLRDEDEELFEMNYVEFIRRDMEGSDLDTRRRIACELLKGIASNYKEKVTEKVSSQVQSLLASFAENPAANWKHKDCAIYLVVSLATKKAGGSSVSTDLVDVESFFGSVIVPELRSQDVDGFPMLKAGALKFFTMFRNQISKPVALALLPDVVRFLGSESNVVHSYAASCIEKLFLVKDEGGRARYSATDVSPFLLVLMTNLFNALQKPESEENQYVMKCIMRVLGVANVSHEVALPCINGLATVLNRVCENPKNPVFNHYLFESVALLIRRACEQDPSIISAFETSLLPSLQLILSRDVSEFFPYAFQLLAQLVDLNRSPLPGNYMEIFAILLMLNHGKSLQNVSSPCPFAPSLPQKGTTRTKSAGARLQYNRTVKFIKSLVIFMSLFLVKHGPEKLVGSMNAVQPDVFHTILEQFWVPNLKLITGSMELKLTSVASTRLICESVSPLDPKLWGKMLDSIVTLISRPEEDRLEEEPEVPDFGETVGYNATYVRLYNAGRKEKTPLPVKSMIQTIFGSIFGKSICSFPGTSTPGSLPRKS</sequence>
<accession>A0AAE1XVU3</accession>
<dbReference type="GO" id="GO:0031267">
    <property type="term" value="F:small GTPase binding"/>
    <property type="evidence" value="ECO:0007669"/>
    <property type="project" value="InterPro"/>
</dbReference>
<dbReference type="GO" id="GO:0005635">
    <property type="term" value="C:nuclear envelope"/>
    <property type="evidence" value="ECO:0007669"/>
    <property type="project" value="TreeGrafter"/>
</dbReference>
<dbReference type="SUPFAM" id="SSF48371">
    <property type="entry name" value="ARM repeat"/>
    <property type="match status" value="1"/>
</dbReference>
<evidence type="ECO:0000256" key="2">
    <source>
        <dbReference type="ARBA" id="ARBA00004496"/>
    </source>
</evidence>
<dbReference type="AlphaFoldDB" id="A0AAE1XVU3"/>
<dbReference type="InterPro" id="IPR011989">
    <property type="entry name" value="ARM-like"/>
</dbReference>
<evidence type="ECO:0000313" key="9">
    <source>
        <dbReference type="EMBL" id="KAK4418501.1"/>
    </source>
</evidence>
<dbReference type="InterPro" id="IPR016024">
    <property type="entry name" value="ARM-type_fold"/>
</dbReference>
<keyword evidence="6" id="KW-0653">Protein transport</keyword>
<evidence type="ECO:0000256" key="4">
    <source>
        <dbReference type="ARBA" id="ARBA00022448"/>
    </source>
</evidence>
<dbReference type="Pfam" id="PF08506">
    <property type="entry name" value="Cse1"/>
    <property type="match status" value="1"/>
</dbReference>
<reference evidence="9" key="1">
    <citation type="submission" date="2020-06" db="EMBL/GenBank/DDBJ databases">
        <authorList>
            <person name="Li T."/>
            <person name="Hu X."/>
            <person name="Zhang T."/>
            <person name="Song X."/>
            <person name="Zhang H."/>
            <person name="Dai N."/>
            <person name="Sheng W."/>
            <person name="Hou X."/>
            <person name="Wei L."/>
        </authorList>
    </citation>
    <scope>NUCLEOTIDE SEQUENCE</scope>
    <source>
        <strain evidence="9">3651</strain>
        <tissue evidence="9">Leaf</tissue>
    </source>
</reference>
<evidence type="ECO:0000256" key="5">
    <source>
        <dbReference type="ARBA" id="ARBA00022490"/>
    </source>
</evidence>
<evidence type="ECO:0000256" key="7">
    <source>
        <dbReference type="ARBA" id="ARBA00023242"/>
    </source>
</evidence>
<dbReference type="GO" id="GO:0005829">
    <property type="term" value="C:cytosol"/>
    <property type="evidence" value="ECO:0007669"/>
    <property type="project" value="TreeGrafter"/>
</dbReference>
<dbReference type="InterPro" id="IPR013713">
    <property type="entry name" value="XPO2_central"/>
</dbReference>
<comment type="caution">
    <text evidence="9">The sequence shown here is derived from an EMBL/GenBank/DDBJ whole genome shotgun (WGS) entry which is preliminary data.</text>
</comment>
<comment type="subcellular location">
    <subcellularLocation>
        <location evidence="2">Cytoplasm</location>
    </subcellularLocation>
    <subcellularLocation>
        <location evidence="1">Nucleus</location>
    </subcellularLocation>
</comment>
<dbReference type="Gene3D" id="1.25.10.10">
    <property type="entry name" value="Leucine-rich Repeat Variant"/>
    <property type="match status" value="1"/>
</dbReference>
<organism evidence="9 10">
    <name type="scientific">Sesamum alatum</name>
    <dbReference type="NCBI Taxonomy" id="300844"/>
    <lineage>
        <taxon>Eukaryota</taxon>
        <taxon>Viridiplantae</taxon>
        <taxon>Streptophyta</taxon>
        <taxon>Embryophyta</taxon>
        <taxon>Tracheophyta</taxon>
        <taxon>Spermatophyta</taxon>
        <taxon>Magnoliopsida</taxon>
        <taxon>eudicotyledons</taxon>
        <taxon>Gunneridae</taxon>
        <taxon>Pentapetalae</taxon>
        <taxon>asterids</taxon>
        <taxon>lamiids</taxon>
        <taxon>Lamiales</taxon>
        <taxon>Pedaliaceae</taxon>
        <taxon>Sesamum</taxon>
    </lineage>
</organism>
<dbReference type="InterPro" id="IPR001494">
    <property type="entry name" value="Importin-beta_N"/>
</dbReference>
<dbReference type="Pfam" id="PF03810">
    <property type="entry name" value="IBN_N"/>
    <property type="match status" value="1"/>
</dbReference>
<dbReference type="EMBL" id="JACGWO010000009">
    <property type="protein sequence ID" value="KAK4418501.1"/>
    <property type="molecule type" value="Genomic_DNA"/>
</dbReference>
<dbReference type="Pfam" id="PF03378">
    <property type="entry name" value="CAS_CSE1"/>
    <property type="match status" value="2"/>
</dbReference>